<reference evidence="1 2" key="1">
    <citation type="submission" date="2019-04" db="EMBL/GenBank/DDBJ databases">
        <title>Microbes associate with the intestines of laboratory mice.</title>
        <authorList>
            <person name="Navarre W."/>
            <person name="Wong E."/>
            <person name="Huang K.C."/>
            <person name="Tropini C."/>
            <person name="Ng K."/>
            <person name="Yu B."/>
        </authorList>
    </citation>
    <scope>NUCLEOTIDE SEQUENCE [LARGE SCALE GENOMIC DNA]</scope>
    <source>
        <strain evidence="1 2">NM80_B27</strain>
    </source>
</reference>
<name>A0A4V3WUR0_9ACTN</name>
<gene>
    <name evidence="1" type="ORF">E5986_08120</name>
</gene>
<evidence type="ECO:0000313" key="2">
    <source>
        <dbReference type="Proteomes" id="UP000308978"/>
    </source>
</evidence>
<comment type="caution">
    <text evidence="1">The sequence shown here is derived from an EMBL/GenBank/DDBJ whole genome shotgun (WGS) entry which is preliminary data.</text>
</comment>
<dbReference type="EMBL" id="SSTJ01000010">
    <property type="protein sequence ID" value="THG36857.1"/>
    <property type="molecule type" value="Genomic_DNA"/>
</dbReference>
<dbReference type="Proteomes" id="UP000308978">
    <property type="component" value="Unassembled WGS sequence"/>
</dbReference>
<proteinExistence type="predicted"/>
<protein>
    <submittedName>
        <fullName evidence="1">Uncharacterized protein</fullName>
    </submittedName>
</protein>
<dbReference type="RefSeq" id="WP_136434938.1">
    <property type="nucleotide sequence ID" value="NZ_SSTJ01000010.1"/>
</dbReference>
<evidence type="ECO:0000313" key="1">
    <source>
        <dbReference type="EMBL" id="THG36857.1"/>
    </source>
</evidence>
<sequence>MIEAMAQSRRNFCRRNCVRATERGYCTVGAKPERVGPQFPKRGGAYYVGRLRCEAGEWLDERRW</sequence>
<organism evidence="1 2">
    <name type="scientific">Adlercreutzia caecimuris</name>
    <dbReference type="NCBI Taxonomy" id="671266"/>
    <lineage>
        <taxon>Bacteria</taxon>
        <taxon>Bacillati</taxon>
        <taxon>Actinomycetota</taxon>
        <taxon>Coriobacteriia</taxon>
        <taxon>Eggerthellales</taxon>
        <taxon>Eggerthellaceae</taxon>
        <taxon>Adlercreutzia</taxon>
    </lineage>
</organism>
<dbReference type="AlphaFoldDB" id="A0A4V3WUR0"/>
<accession>A0A4V3WUR0</accession>